<feature type="region of interest" description="Disordered" evidence="1">
    <location>
        <begin position="1"/>
        <end position="27"/>
    </location>
</feature>
<reference evidence="2 3" key="1">
    <citation type="submission" date="2015-05" db="EMBL/GenBank/DDBJ databases">
        <title>Evolution of Trichinella species and genotypes.</title>
        <authorList>
            <person name="Korhonen P.K."/>
            <person name="Edoardo P."/>
            <person name="Giuseppe L.R."/>
            <person name="Gasser R.B."/>
        </authorList>
    </citation>
    <scope>NUCLEOTIDE SEQUENCE [LARGE SCALE GENOMIC DNA]</scope>
    <source>
        <strain evidence="2">ISS10</strain>
    </source>
</reference>
<evidence type="ECO:0000313" key="2">
    <source>
        <dbReference type="EMBL" id="KRZ54346.1"/>
    </source>
</evidence>
<name>A0A0V1L469_9BILA</name>
<gene>
    <name evidence="2" type="ORF">T02_10231</name>
</gene>
<comment type="caution">
    <text evidence="2">The sequence shown here is derived from an EMBL/GenBank/DDBJ whole genome shotgun (WGS) entry which is preliminary data.</text>
</comment>
<organism evidence="2 3">
    <name type="scientific">Trichinella nativa</name>
    <dbReference type="NCBI Taxonomy" id="6335"/>
    <lineage>
        <taxon>Eukaryota</taxon>
        <taxon>Metazoa</taxon>
        <taxon>Ecdysozoa</taxon>
        <taxon>Nematoda</taxon>
        <taxon>Enoplea</taxon>
        <taxon>Dorylaimia</taxon>
        <taxon>Trichinellida</taxon>
        <taxon>Trichinellidae</taxon>
        <taxon>Trichinella</taxon>
    </lineage>
</organism>
<keyword evidence="3" id="KW-1185">Reference proteome</keyword>
<dbReference type="AlphaFoldDB" id="A0A0V1L469"/>
<protein>
    <submittedName>
        <fullName evidence="2">Uncharacterized protein</fullName>
    </submittedName>
</protein>
<evidence type="ECO:0000256" key="1">
    <source>
        <dbReference type="SAM" id="MobiDB-lite"/>
    </source>
</evidence>
<dbReference type="OrthoDB" id="5918778at2759"/>
<sequence length="141" mass="16123">MDEKLADNLDQQLEEASPSKDTVSLEQMPSNQRIIGGDDETTNTTKLTLPIHNSSNSDKIVDEYFCNNFSRISEVEKNEWKKPSITMETDITKCFASAVSWKCNCSCQFNCKSKFSQVLESWGSYEQHCFKVDDLKNEQCN</sequence>
<dbReference type="EMBL" id="JYDW01000140">
    <property type="protein sequence ID" value="KRZ54346.1"/>
    <property type="molecule type" value="Genomic_DNA"/>
</dbReference>
<accession>A0A0V1L469</accession>
<proteinExistence type="predicted"/>
<evidence type="ECO:0000313" key="3">
    <source>
        <dbReference type="Proteomes" id="UP000054721"/>
    </source>
</evidence>
<dbReference type="Proteomes" id="UP000054721">
    <property type="component" value="Unassembled WGS sequence"/>
</dbReference>